<organism evidence="2 3">
    <name type="scientific">Bradyrhizobium ivorense</name>
    <dbReference type="NCBI Taxonomy" id="2511166"/>
    <lineage>
        <taxon>Bacteria</taxon>
        <taxon>Pseudomonadati</taxon>
        <taxon>Pseudomonadota</taxon>
        <taxon>Alphaproteobacteria</taxon>
        <taxon>Hyphomicrobiales</taxon>
        <taxon>Nitrobacteraceae</taxon>
        <taxon>Bradyrhizobium</taxon>
    </lineage>
</organism>
<proteinExistence type="predicted"/>
<evidence type="ECO:0000256" key="1">
    <source>
        <dbReference type="SAM" id="Phobius"/>
    </source>
</evidence>
<keyword evidence="1" id="KW-0472">Membrane</keyword>
<dbReference type="Proteomes" id="UP000328092">
    <property type="component" value="Unassembled WGS sequence"/>
</dbReference>
<gene>
    <name evidence="2" type="ORF">CI1B_37720</name>
</gene>
<evidence type="ECO:0000313" key="3">
    <source>
        <dbReference type="Proteomes" id="UP000328092"/>
    </source>
</evidence>
<evidence type="ECO:0000313" key="2">
    <source>
        <dbReference type="EMBL" id="VIO71586.1"/>
    </source>
</evidence>
<name>A0A508TBQ3_9BRAD</name>
<feature type="transmembrane region" description="Helical" evidence="1">
    <location>
        <begin position="12"/>
        <end position="32"/>
    </location>
</feature>
<protein>
    <submittedName>
        <fullName evidence="2">Uncharacterized protein</fullName>
    </submittedName>
</protein>
<reference evidence="2" key="1">
    <citation type="submission" date="2019-02" db="EMBL/GenBank/DDBJ databases">
        <authorList>
            <person name="Pothier F.J."/>
        </authorList>
    </citation>
    <scope>NUCLEOTIDE SEQUENCE</scope>
    <source>
        <strain evidence="2">CI-1B</strain>
    </source>
</reference>
<keyword evidence="3" id="KW-1185">Reference proteome</keyword>
<dbReference type="EMBL" id="CAADFC020000013">
    <property type="protein sequence ID" value="VIO71586.1"/>
    <property type="molecule type" value="Genomic_DNA"/>
</dbReference>
<comment type="caution">
    <text evidence="2">The sequence shown here is derived from an EMBL/GenBank/DDBJ whole genome shotgun (WGS) entry which is preliminary data.</text>
</comment>
<accession>A0A508TBQ3</accession>
<keyword evidence="1" id="KW-0812">Transmembrane</keyword>
<keyword evidence="1" id="KW-1133">Transmembrane helix</keyword>
<sequence>MFKFDHMDGVEWGLAGLALIIIAAGVVAFLLID</sequence>
<dbReference type="AlphaFoldDB" id="A0A508TBQ3"/>